<gene>
    <name evidence="2" type="ORF">KASA_0P03839G</name>
</gene>
<proteinExistence type="predicted"/>
<feature type="compositionally biased region" description="Basic and acidic residues" evidence="1">
    <location>
        <begin position="46"/>
        <end position="55"/>
    </location>
</feature>
<dbReference type="OrthoDB" id="3972942at2759"/>
<accession>A0A1X7R160</accession>
<evidence type="ECO:0000313" key="2">
    <source>
        <dbReference type="EMBL" id="SMN19209.1"/>
    </source>
</evidence>
<reference evidence="2 3" key="1">
    <citation type="submission" date="2017-04" db="EMBL/GenBank/DDBJ databases">
        <authorList>
            <person name="Afonso C.L."/>
            <person name="Miller P.J."/>
            <person name="Scott M.A."/>
            <person name="Spackman E."/>
            <person name="Goraichik I."/>
            <person name="Dimitrov K.M."/>
            <person name="Suarez D.L."/>
            <person name="Swayne D.E."/>
        </authorList>
    </citation>
    <scope>NUCLEOTIDE SEQUENCE [LARGE SCALE GENOMIC DNA]</scope>
</reference>
<dbReference type="Proteomes" id="UP000196158">
    <property type="component" value="Unassembled WGS sequence"/>
</dbReference>
<feature type="region of interest" description="Disordered" evidence="1">
    <location>
        <begin position="1"/>
        <end position="62"/>
    </location>
</feature>
<sequence length="764" mass="89831">MEEDTGSEETQPLPLQPQQTSWFSWWGNNNNNNNHKTDDLNMGNNDEDRSNETHNNETANNNNGWYAGLVSTVNALPIPSLRSHIQSVNVDDSTRYSQLDVEQIEFLENEAKSVILQHSHSWCWFEDLTKLDKDLQSWTERPGVASVYDTGSGRCPLPLPKYPMDTHPGYHVYIKNSLLLPQESPSEIYHTEPLRTKIATGFKDYYNFPNGNHLYLKESRDHLIKERKIIIISVVGWLPEKYEKLTLGEQRTAQYFSKKLAQSLKHESPSEILSLSFECPLDSKELNEVFDECTLLLRHWEHIFKDVEAIYFVGVYHSVPLIIPLAKYILSQNEKFKFDKKAYVGMLAIESCFQGYRFWDHSIDSSQTTDTDNITAENDYSKMQKNKERSLFQGLHKNEQDILSKIKNYRDIDSEESKLLQANLDWLLYNWDSFRLSMVGKLYDNFMTVTQKLAIDYFHPKIIRNVWVDGQYFDLDSRQPEELHLPDYIMKTPRFEYDLTIPDRRKFEISLIDNFLLTQNMGRQEFVSILKLISPFFISRSYNPNTVTPSLKKQRTATTKQWFQQMEAKWNTIEPTFEGNFSFNELPESISTIHNFLEYTQYLTMKSPELFQTYSEIYDDDLIFKNFIENTLLTRKPLTNKHLVVLRDNLNPTSILNTVNQYDLVWKFHESLCNFIKIKNVPIQDYPKCLHFTISLDSILWRTIYNDPKRFERNNKEAIHRLKQLLDAYQTWDPPTKGLVHLKNVLSVLSSYDSVRLLIEDIQT</sequence>
<keyword evidence="3" id="KW-1185">Reference proteome</keyword>
<protein>
    <submittedName>
        <fullName evidence="2">Uncharacterized protein</fullName>
    </submittedName>
</protein>
<dbReference type="AlphaFoldDB" id="A0A1X7R160"/>
<evidence type="ECO:0000313" key="3">
    <source>
        <dbReference type="Proteomes" id="UP000196158"/>
    </source>
</evidence>
<name>A0A1X7R160_9SACH</name>
<dbReference type="EMBL" id="FXLY01000003">
    <property type="protein sequence ID" value="SMN19209.1"/>
    <property type="molecule type" value="Genomic_DNA"/>
</dbReference>
<organism evidence="2 3">
    <name type="scientific">Maudiozyma saulgeensis</name>
    <dbReference type="NCBI Taxonomy" id="1789683"/>
    <lineage>
        <taxon>Eukaryota</taxon>
        <taxon>Fungi</taxon>
        <taxon>Dikarya</taxon>
        <taxon>Ascomycota</taxon>
        <taxon>Saccharomycotina</taxon>
        <taxon>Saccharomycetes</taxon>
        <taxon>Saccharomycetales</taxon>
        <taxon>Saccharomycetaceae</taxon>
        <taxon>Maudiozyma</taxon>
    </lineage>
</organism>
<evidence type="ECO:0000256" key="1">
    <source>
        <dbReference type="SAM" id="MobiDB-lite"/>
    </source>
</evidence>